<sequence length="135" mass="15004">MVKLERVNPRPFPTHSARESEWAKVAAVLNAATRCSRETELIRADHSAQLVGITDTLGDPRFGRFHRLLALAFRIFVLQVVGQIRLNTLEQKAISRPIGDSPTGLGDLQAFICSFFSAALFLFAKWCPCFASNSK</sequence>
<dbReference type="Proteomes" id="UP000824120">
    <property type="component" value="Chromosome 1"/>
</dbReference>
<name>A0A9J6B3D4_SOLCO</name>
<keyword evidence="2" id="KW-1185">Reference proteome</keyword>
<gene>
    <name evidence="1" type="ORF">H5410_002620</name>
</gene>
<dbReference type="AlphaFoldDB" id="A0A9J6B3D4"/>
<dbReference type="EMBL" id="JACXVP010000001">
    <property type="protein sequence ID" value="KAG5630903.1"/>
    <property type="molecule type" value="Genomic_DNA"/>
</dbReference>
<proteinExistence type="predicted"/>
<evidence type="ECO:0000313" key="1">
    <source>
        <dbReference type="EMBL" id="KAG5630903.1"/>
    </source>
</evidence>
<accession>A0A9J6B3D4</accession>
<organism evidence="1 2">
    <name type="scientific">Solanum commersonii</name>
    <name type="common">Commerson's wild potato</name>
    <name type="synonym">Commerson's nightshade</name>
    <dbReference type="NCBI Taxonomy" id="4109"/>
    <lineage>
        <taxon>Eukaryota</taxon>
        <taxon>Viridiplantae</taxon>
        <taxon>Streptophyta</taxon>
        <taxon>Embryophyta</taxon>
        <taxon>Tracheophyta</taxon>
        <taxon>Spermatophyta</taxon>
        <taxon>Magnoliopsida</taxon>
        <taxon>eudicotyledons</taxon>
        <taxon>Gunneridae</taxon>
        <taxon>Pentapetalae</taxon>
        <taxon>asterids</taxon>
        <taxon>lamiids</taxon>
        <taxon>Solanales</taxon>
        <taxon>Solanaceae</taxon>
        <taxon>Solanoideae</taxon>
        <taxon>Solaneae</taxon>
        <taxon>Solanum</taxon>
    </lineage>
</organism>
<reference evidence="1 2" key="1">
    <citation type="submission" date="2020-09" db="EMBL/GenBank/DDBJ databases">
        <title>De no assembly of potato wild relative species, Solanum commersonii.</title>
        <authorList>
            <person name="Cho K."/>
        </authorList>
    </citation>
    <scope>NUCLEOTIDE SEQUENCE [LARGE SCALE GENOMIC DNA]</scope>
    <source>
        <strain evidence="1">LZ3.2</strain>
        <tissue evidence="1">Leaf</tissue>
    </source>
</reference>
<evidence type="ECO:0000313" key="2">
    <source>
        <dbReference type="Proteomes" id="UP000824120"/>
    </source>
</evidence>
<protein>
    <submittedName>
        <fullName evidence="1">Uncharacterized protein</fullName>
    </submittedName>
</protein>
<comment type="caution">
    <text evidence="1">The sequence shown here is derived from an EMBL/GenBank/DDBJ whole genome shotgun (WGS) entry which is preliminary data.</text>
</comment>